<organism evidence="4 5">
    <name type="scientific">Parapedobacter luteus</name>
    <dbReference type="NCBI Taxonomy" id="623280"/>
    <lineage>
        <taxon>Bacteria</taxon>
        <taxon>Pseudomonadati</taxon>
        <taxon>Bacteroidota</taxon>
        <taxon>Sphingobacteriia</taxon>
        <taxon>Sphingobacteriales</taxon>
        <taxon>Sphingobacteriaceae</taxon>
        <taxon>Parapedobacter</taxon>
    </lineage>
</organism>
<dbReference type="EMBL" id="FUYS01000012">
    <property type="protein sequence ID" value="SKB89618.1"/>
    <property type="molecule type" value="Genomic_DNA"/>
</dbReference>
<feature type="site" description="Positions MEP for the nucleophilic attack" evidence="3">
    <location>
        <position position="212"/>
    </location>
</feature>
<dbReference type="NCBIfam" id="NF001186">
    <property type="entry name" value="PRK00155.2-3"/>
    <property type="match status" value="1"/>
</dbReference>
<dbReference type="AlphaFoldDB" id="A0A1T5F0K2"/>
<dbReference type="EC" id="2.7.7.60" evidence="3"/>
<dbReference type="UniPathway" id="UPA00056">
    <property type="reaction ID" value="UER00093"/>
</dbReference>
<dbReference type="FunFam" id="3.90.550.10:FF:000003">
    <property type="entry name" value="2-C-methyl-D-erythritol 4-phosphate cytidylyltransferase"/>
    <property type="match status" value="1"/>
</dbReference>
<dbReference type="InterPro" id="IPR001228">
    <property type="entry name" value="IspD"/>
</dbReference>
<comment type="catalytic activity">
    <reaction evidence="3">
        <text>2-C-methyl-D-erythritol 4-phosphate + CTP + H(+) = 4-CDP-2-C-methyl-D-erythritol + diphosphate</text>
        <dbReference type="Rhea" id="RHEA:13429"/>
        <dbReference type="ChEBI" id="CHEBI:15378"/>
        <dbReference type="ChEBI" id="CHEBI:33019"/>
        <dbReference type="ChEBI" id="CHEBI:37563"/>
        <dbReference type="ChEBI" id="CHEBI:57823"/>
        <dbReference type="ChEBI" id="CHEBI:58262"/>
        <dbReference type="EC" id="2.7.7.60"/>
    </reaction>
</comment>
<feature type="site" description="Transition state stabilizer" evidence="3">
    <location>
        <position position="14"/>
    </location>
</feature>
<dbReference type="InterPro" id="IPR029044">
    <property type="entry name" value="Nucleotide-diphossugar_trans"/>
</dbReference>
<evidence type="ECO:0000256" key="2">
    <source>
        <dbReference type="ARBA" id="ARBA00022695"/>
    </source>
</evidence>
<keyword evidence="2 3" id="KW-0548">Nucleotidyltransferase</keyword>
<dbReference type="SUPFAM" id="SSF53448">
    <property type="entry name" value="Nucleotide-diphospho-sugar transferases"/>
    <property type="match status" value="1"/>
</dbReference>
<dbReference type="Gene3D" id="3.90.550.10">
    <property type="entry name" value="Spore Coat Polysaccharide Biosynthesis Protein SpsA, Chain A"/>
    <property type="match status" value="1"/>
</dbReference>
<keyword evidence="5" id="KW-1185">Reference proteome</keyword>
<protein>
    <recommendedName>
        <fullName evidence="3">2-C-methyl-D-erythritol 4-phosphate cytidylyltransferase</fullName>
        <ecNumber evidence="3">2.7.7.60</ecNumber>
    </recommendedName>
    <alternativeName>
        <fullName evidence="3">4-diphosphocytidyl-2C-methyl-D-erythritol synthase</fullName>
    </alternativeName>
    <alternativeName>
        <fullName evidence="3">MEP cytidylyltransferase</fullName>
        <shortName evidence="3">MCT</shortName>
    </alternativeName>
</protein>
<dbReference type="GO" id="GO:0019288">
    <property type="term" value="P:isopentenyl diphosphate biosynthetic process, methylerythritol 4-phosphate pathway"/>
    <property type="evidence" value="ECO:0007669"/>
    <property type="project" value="UniProtKB-UniRule"/>
</dbReference>
<feature type="site" description="Transition state stabilizer" evidence="3">
    <location>
        <position position="21"/>
    </location>
</feature>
<keyword evidence="1 3" id="KW-0808">Transferase</keyword>
<dbReference type="PANTHER" id="PTHR32125:SF4">
    <property type="entry name" value="2-C-METHYL-D-ERYTHRITOL 4-PHOSPHATE CYTIDYLYLTRANSFERASE, CHLOROPLASTIC"/>
    <property type="match status" value="1"/>
</dbReference>
<dbReference type="InterPro" id="IPR034683">
    <property type="entry name" value="IspD/TarI"/>
</dbReference>
<evidence type="ECO:0000256" key="3">
    <source>
        <dbReference type="HAMAP-Rule" id="MF_00108"/>
    </source>
</evidence>
<comment type="similarity">
    <text evidence="3">Belongs to the IspD/TarI cytidylyltransferase family. IspD subfamily.</text>
</comment>
<accession>A0A1T5F0K2</accession>
<evidence type="ECO:0000313" key="4">
    <source>
        <dbReference type="EMBL" id="SKB89618.1"/>
    </source>
</evidence>
<dbReference type="CDD" id="cd02516">
    <property type="entry name" value="CDP-ME_synthetase"/>
    <property type="match status" value="1"/>
</dbReference>
<dbReference type="RefSeq" id="WP_079718361.1">
    <property type="nucleotide sequence ID" value="NZ_FUYS01000012.1"/>
</dbReference>
<dbReference type="Proteomes" id="UP000190541">
    <property type="component" value="Unassembled WGS sequence"/>
</dbReference>
<dbReference type="HAMAP" id="MF_00108">
    <property type="entry name" value="IspD"/>
    <property type="match status" value="1"/>
</dbReference>
<feature type="site" description="Positions MEP for the nucleophilic attack" evidence="3">
    <location>
        <position position="158"/>
    </location>
</feature>
<evidence type="ECO:0000256" key="1">
    <source>
        <dbReference type="ARBA" id="ARBA00022679"/>
    </source>
</evidence>
<dbReference type="NCBIfam" id="TIGR00453">
    <property type="entry name" value="ispD"/>
    <property type="match status" value="1"/>
</dbReference>
<dbReference type="GO" id="GO:0050518">
    <property type="term" value="F:2-C-methyl-D-erythritol 4-phosphate cytidylyltransferase activity"/>
    <property type="evidence" value="ECO:0007669"/>
    <property type="project" value="UniProtKB-UniRule"/>
</dbReference>
<dbReference type="InterPro" id="IPR050088">
    <property type="entry name" value="IspD/TarI_cytidylyltransf_bact"/>
</dbReference>
<dbReference type="PANTHER" id="PTHR32125">
    <property type="entry name" value="2-C-METHYL-D-ERYTHRITOL 4-PHOSPHATE CYTIDYLYLTRANSFERASE, CHLOROPLASTIC"/>
    <property type="match status" value="1"/>
</dbReference>
<reference evidence="4 5" key="1">
    <citation type="submission" date="2017-02" db="EMBL/GenBank/DDBJ databases">
        <authorList>
            <person name="Peterson S.W."/>
        </authorList>
    </citation>
    <scope>NUCLEOTIDE SEQUENCE [LARGE SCALE GENOMIC DNA]</scope>
    <source>
        <strain evidence="4 5">DSM 22899</strain>
    </source>
</reference>
<proteinExistence type="inferred from homology"/>
<dbReference type="Pfam" id="PF01128">
    <property type="entry name" value="IspD"/>
    <property type="match status" value="1"/>
</dbReference>
<sequence>MNYAIIVAGGTGSRMNADIPKQFLSLKGMPVMMHTLLAFHKSQSSPCIIVVLHKDMHDYWSALCETYRFDIPHTLVTGGDSRFSSVKNGIEAIKSMHANLSNSLIAVHDAARPLVTPALIDRTYEQASNTGTAALAVRSINSVRIVSGNGLKNNACRRETVYLMQTPQTFNGAVLSDAYEQPEHEMYTDDASVVEKKGYPISIIDGDTRNIKITFPEDLRIAAILLETID</sequence>
<evidence type="ECO:0000313" key="5">
    <source>
        <dbReference type="Proteomes" id="UP000190541"/>
    </source>
</evidence>
<name>A0A1T5F0K2_9SPHI</name>
<gene>
    <name evidence="3" type="primary">ispD</name>
    <name evidence="4" type="ORF">SAMN05660226_03705</name>
</gene>
<comment type="pathway">
    <text evidence="3">Isoprenoid biosynthesis; isopentenyl diphosphate biosynthesis via DXP pathway; isopentenyl diphosphate from 1-deoxy-D-xylulose 5-phosphate: step 2/6.</text>
</comment>
<keyword evidence="3" id="KW-0414">Isoprene biosynthesis</keyword>
<dbReference type="STRING" id="623280.SAMN05660226_03705"/>
<comment type="function">
    <text evidence="3">Catalyzes the formation of 4-diphosphocytidyl-2-C-methyl-D-erythritol from CTP and 2-C-methyl-D-erythritol 4-phosphate (MEP).</text>
</comment>